<keyword evidence="1" id="KW-1133">Transmembrane helix</keyword>
<dbReference type="EMBL" id="SCHC01000001">
    <property type="protein sequence ID" value="TBW77771.1"/>
    <property type="molecule type" value="Genomic_DNA"/>
</dbReference>
<dbReference type="Proteomes" id="UP000291949">
    <property type="component" value="Unassembled WGS sequence"/>
</dbReference>
<evidence type="ECO:0000313" key="5">
    <source>
        <dbReference type="Proteomes" id="UP000291949"/>
    </source>
</evidence>
<protein>
    <submittedName>
        <fullName evidence="2">Poly-gamma-glutamate hydrolase family protein</fullName>
    </submittedName>
</protein>
<reference evidence="4 5" key="1">
    <citation type="journal article" date="2019" name="Sci. Transl. Med.">
        <title>Quorum sensing between bacterial species on the skin protects against epidermal injury in atopic dermatitis.</title>
        <authorList>
            <person name="Williams M.R."/>
        </authorList>
    </citation>
    <scope>NUCLEOTIDE SEQUENCE [LARGE SCALE GENOMIC DNA]</scope>
    <source>
        <strain evidence="4 5">H8</strain>
    </source>
</reference>
<dbReference type="RefSeq" id="WP_023350637.1">
    <property type="nucleotide sequence ID" value="NZ_AP014956.1"/>
</dbReference>
<dbReference type="EMBL" id="JABBMI010000101">
    <property type="protein sequence ID" value="NMK55559.1"/>
    <property type="molecule type" value="Genomic_DNA"/>
</dbReference>
<dbReference type="InterPro" id="IPR008585">
    <property type="entry name" value="Gamma_PGA_hydro"/>
</dbReference>
<organism evidence="4 5">
    <name type="scientific">Staphylococcus capitis</name>
    <dbReference type="NCBI Taxonomy" id="29388"/>
    <lineage>
        <taxon>Bacteria</taxon>
        <taxon>Bacillati</taxon>
        <taxon>Bacillota</taxon>
        <taxon>Bacilli</taxon>
        <taxon>Bacillales</taxon>
        <taxon>Staphylococcaceae</taxon>
        <taxon>Staphylococcus</taxon>
    </lineage>
</organism>
<dbReference type="EMBL" id="JABBLX010000001">
    <property type="protein sequence ID" value="NMK96485.1"/>
    <property type="molecule type" value="Genomic_DNA"/>
</dbReference>
<dbReference type="Gene3D" id="3.40.630.100">
    <property type="entry name" value="Poly-gamma-glutamate hydrolase, zinc-binding motif"/>
    <property type="match status" value="1"/>
</dbReference>
<feature type="transmembrane region" description="Helical" evidence="1">
    <location>
        <begin position="12"/>
        <end position="31"/>
    </location>
</feature>
<proteinExistence type="predicted"/>
<evidence type="ECO:0000256" key="1">
    <source>
        <dbReference type="SAM" id="Phobius"/>
    </source>
</evidence>
<comment type="caution">
    <text evidence="4">The sequence shown here is derived from an EMBL/GenBank/DDBJ whole genome shotgun (WGS) entry which is preliminary data.</text>
</comment>
<keyword evidence="6" id="KW-1185">Reference proteome</keyword>
<evidence type="ECO:0000313" key="6">
    <source>
        <dbReference type="Proteomes" id="UP000538955"/>
    </source>
</evidence>
<evidence type="ECO:0000313" key="3">
    <source>
        <dbReference type="EMBL" id="NMK96485.1"/>
    </source>
</evidence>
<gene>
    <name evidence="4" type="ORF">EQ811_01525</name>
    <name evidence="3" type="ORF">HHM13_00025</name>
    <name evidence="2" type="ORF">HHM24_12630</name>
</gene>
<dbReference type="InterPro" id="IPR038128">
    <property type="entry name" value="Gamma_PGA_hydro_sf"/>
</dbReference>
<reference evidence="6 7" key="2">
    <citation type="submission" date="2020-04" db="EMBL/GenBank/DDBJ databases">
        <title>The Epidemiology and Molecular Characteristics of Linezolid-Resistant Staphylococcus capitis in Huashan Hospital, Shanghai.</title>
        <authorList>
            <person name="Ding L."/>
            <person name="Li P."/>
            <person name="Yang Y."/>
            <person name="Lin D."/>
            <person name="Xu X."/>
        </authorList>
    </citation>
    <scope>NUCLEOTIDE SEQUENCE [LARGE SCALE GENOMIC DNA]</scope>
    <source>
        <strain evidence="3 7">12-86</strain>
        <strain evidence="2 6">17-84</strain>
    </source>
</reference>
<dbReference type="Proteomes" id="UP000550736">
    <property type="component" value="Unassembled WGS sequence"/>
</dbReference>
<dbReference type="Pfam" id="PF05908">
    <property type="entry name" value="Gamma_PGA_hydro"/>
    <property type="match status" value="1"/>
</dbReference>
<dbReference type="GeneID" id="93670109"/>
<sequence>MSNKGSLYSILYYLAIALIVITIIVVVLIFYNTRKSASKPSSDRYSDFEELKKNTTKNKDWRIVTKHRKDNNILLTAIHGGGIEPGTTELARRVSNVGKYNFYSFEGLRKHNNDQLHVTSTNYDEPKLINMLEKSNETISIHGSSGDDPIVYIGGKDTKMAKAIAKALRKKDFTVKESPKEINAQSDDNFVNKNDTDSGVQLELTTAQREEFFKHHKLDKTTRGNPKKYTRDFYKFANAVEKGIKKAK</sequence>
<evidence type="ECO:0000313" key="4">
    <source>
        <dbReference type="EMBL" id="TBW77771.1"/>
    </source>
</evidence>
<accession>A0A7Z7YX25</accession>
<evidence type="ECO:0000313" key="7">
    <source>
        <dbReference type="Proteomes" id="UP000550736"/>
    </source>
</evidence>
<dbReference type="GO" id="GO:0016787">
    <property type="term" value="F:hydrolase activity"/>
    <property type="evidence" value="ECO:0007669"/>
    <property type="project" value="UniProtKB-KW"/>
</dbReference>
<keyword evidence="1" id="KW-0472">Membrane</keyword>
<keyword evidence="2" id="KW-0378">Hydrolase</keyword>
<name>A0A7Z7YX25_STACP</name>
<dbReference type="AlphaFoldDB" id="A0A7Z7YX25"/>
<evidence type="ECO:0000313" key="2">
    <source>
        <dbReference type="EMBL" id="NMK55559.1"/>
    </source>
</evidence>
<dbReference type="Proteomes" id="UP000538955">
    <property type="component" value="Unassembled WGS sequence"/>
</dbReference>
<keyword evidence="1" id="KW-0812">Transmembrane</keyword>